<reference evidence="1 2" key="1">
    <citation type="submission" date="2024-05" db="EMBL/GenBank/DDBJ databases">
        <title>Haplotype-resolved chromosome-level genome assembly of Huyou (Citrus changshanensis).</title>
        <authorList>
            <person name="Miao C."/>
            <person name="Chen W."/>
            <person name="Wu Y."/>
            <person name="Wang L."/>
            <person name="Zhao S."/>
            <person name="Grierson D."/>
            <person name="Xu C."/>
            <person name="Chen K."/>
        </authorList>
    </citation>
    <scope>NUCLEOTIDE SEQUENCE [LARGE SCALE GENOMIC DNA]</scope>
    <source>
        <strain evidence="1">01-14</strain>
        <tissue evidence="1">Leaf</tissue>
    </source>
</reference>
<keyword evidence="2" id="KW-1185">Reference proteome</keyword>
<dbReference type="AlphaFoldDB" id="A0AAP0LPT1"/>
<dbReference type="EMBL" id="JBCGBO010000025">
    <property type="protein sequence ID" value="KAK9177505.1"/>
    <property type="molecule type" value="Genomic_DNA"/>
</dbReference>
<gene>
    <name evidence="1" type="ORF">WN944_029527</name>
</gene>
<protein>
    <submittedName>
        <fullName evidence="1">Uncharacterized protein</fullName>
    </submittedName>
</protein>
<accession>A0AAP0LPT1</accession>
<name>A0AAP0LPT1_9ROSI</name>
<evidence type="ECO:0000313" key="2">
    <source>
        <dbReference type="Proteomes" id="UP001428341"/>
    </source>
</evidence>
<proteinExistence type="predicted"/>
<organism evidence="1 2">
    <name type="scientific">Citrus x changshan-huyou</name>
    <dbReference type="NCBI Taxonomy" id="2935761"/>
    <lineage>
        <taxon>Eukaryota</taxon>
        <taxon>Viridiplantae</taxon>
        <taxon>Streptophyta</taxon>
        <taxon>Embryophyta</taxon>
        <taxon>Tracheophyta</taxon>
        <taxon>Spermatophyta</taxon>
        <taxon>Magnoliopsida</taxon>
        <taxon>eudicotyledons</taxon>
        <taxon>Gunneridae</taxon>
        <taxon>Pentapetalae</taxon>
        <taxon>rosids</taxon>
        <taxon>malvids</taxon>
        <taxon>Sapindales</taxon>
        <taxon>Rutaceae</taxon>
        <taxon>Aurantioideae</taxon>
        <taxon>Citrus</taxon>
    </lineage>
</organism>
<comment type="caution">
    <text evidence="1">The sequence shown here is derived from an EMBL/GenBank/DDBJ whole genome shotgun (WGS) entry which is preliminary data.</text>
</comment>
<sequence>MEKERNMKWELNDDGGSFDRILREAEEAANVDESFKMSSLVRMIVQRHIVKQVAPKEFGNLGFYLPKGRRDSVSQSLPGRRTPSLTLKINNKKITLNRCFDQTYVRADEDDEQEFRKPKKWRRRGSGRMHIC</sequence>
<evidence type="ECO:0000313" key="1">
    <source>
        <dbReference type="EMBL" id="KAK9177505.1"/>
    </source>
</evidence>
<dbReference type="Proteomes" id="UP001428341">
    <property type="component" value="Unassembled WGS sequence"/>
</dbReference>